<dbReference type="EMBL" id="FPLD01000129">
    <property type="protein sequence ID" value="SGZ16475.1"/>
    <property type="molecule type" value="Genomic_DNA"/>
</dbReference>
<gene>
    <name evidence="3" type="ORF">NVI5450_4331</name>
</gene>
<sequence>METNELFEQVSSEVKSMQATQATALEAVKAQGKADLEAAAQESKDAFHAQFEELKEQISDINAKGNFAMESQEKTFDLNAEVKSLAVANPSQDIMTKGLVRTDGESAGVTIRTQYEAGIIKPLREQSAFLSRISHKAVTNEDYKRLVKIKDAEMRWGGENTANGTIANTGVQGYAEVSGSYGKAEAYPFITNEMMNDSEFDLVSELSESVLAEIAIGVNKAALNGDGVKKPLGLLQHTTGAAHEQFEVLEIGALSVLPKTTPLMVKALRGIVRSLKTGYRPSAVWMMNEEMRDALAAFVYTDGKSIINEDITEMPEGKLLGKEIVIDSEMPDGSIIFGDLAKGFTFLSVQGMQVLPNPYVAPGNTQFYHSLRVGTIVGDVQAVKIVKLKA</sequence>
<name>A0A1L0CI18_9GAMM</name>
<proteinExistence type="predicted"/>
<dbReference type="Pfam" id="PF05065">
    <property type="entry name" value="Phage_capsid"/>
    <property type="match status" value="1"/>
</dbReference>
<feature type="domain" description="Phage capsid-like C-terminal" evidence="2">
    <location>
        <begin position="108"/>
        <end position="387"/>
    </location>
</feature>
<evidence type="ECO:0000313" key="4">
    <source>
        <dbReference type="Proteomes" id="UP000183794"/>
    </source>
</evidence>
<dbReference type="NCBIfam" id="TIGR01554">
    <property type="entry name" value="major_cap_HK97"/>
    <property type="match status" value="1"/>
</dbReference>
<dbReference type="AlphaFoldDB" id="A0A1L0CI18"/>
<dbReference type="Gene3D" id="3.30.2400.10">
    <property type="entry name" value="Major capsid protein gp5"/>
    <property type="match status" value="1"/>
</dbReference>
<dbReference type="OrthoDB" id="9786516at2"/>
<reference evidence="3 4" key="1">
    <citation type="submission" date="2016-11" db="EMBL/GenBank/DDBJ databases">
        <authorList>
            <person name="Jaros S."/>
            <person name="Januszkiewicz K."/>
            <person name="Wedrychowicz H."/>
        </authorList>
    </citation>
    <scope>NUCLEOTIDE SEQUENCE [LARGE SCALE GENOMIC DNA]</scope>
    <source>
        <strain evidence="3">NVI 5450</strain>
    </source>
</reference>
<dbReference type="Gene3D" id="3.30.2320.10">
    <property type="entry name" value="hypothetical protein PF0899 domain"/>
    <property type="match status" value="1"/>
</dbReference>
<evidence type="ECO:0000259" key="2">
    <source>
        <dbReference type="Pfam" id="PF05065"/>
    </source>
</evidence>
<comment type="subcellular location">
    <subcellularLocation>
        <location evidence="1">Virion</location>
    </subcellularLocation>
</comment>
<dbReference type="RefSeq" id="WP_075518469.1">
    <property type="nucleotide sequence ID" value="NZ_FPLD01000129.1"/>
</dbReference>
<organism evidence="3 4">
    <name type="scientific">Moritella viscosa</name>
    <dbReference type="NCBI Taxonomy" id="80854"/>
    <lineage>
        <taxon>Bacteria</taxon>
        <taxon>Pseudomonadati</taxon>
        <taxon>Pseudomonadota</taxon>
        <taxon>Gammaproteobacteria</taxon>
        <taxon>Alteromonadales</taxon>
        <taxon>Moritellaceae</taxon>
        <taxon>Moritella</taxon>
    </lineage>
</organism>
<dbReference type="InterPro" id="IPR054612">
    <property type="entry name" value="Phage_capsid-like_C"/>
</dbReference>
<evidence type="ECO:0000256" key="1">
    <source>
        <dbReference type="ARBA" id="ARBA00004328"/>
    </source>
</evidence>
<dbReference type="SUPFAM" id="SSF56563">
    <property type="entry name" value="Major capsid protein gp5"/>
    <property type="match status" value="1"/>
</dbReference>
<evidence type="ECO:0000313" key="3">
    <source>
        <dbReference type="EMBL" id="SGZ16475.1"/>
    </source>
</evidence>
<dbReference type="InterPro" id="IPR024455">
    <property type="entry name" value="Phage_capsid"/>
</dbReference>
<protein>
    <submittedName>
        <fullName evidence="3">Phage major capsid protein, HK97 family</fullName>
    </submittedName>
</protein>
<dbReference type="Proteomes" id="UP000183794">
    <property type="component" value="Unassembled WGS sequence"/>
</dbReference>
<accession>A0A1L0CI18</accession>